<comment type="subcellular location">
    <subcellularLocation>
        <location evidence="1">Membrane</location>
        <topology evidence="1">Multi-pass membrane protein</topology>
    </subcellularLocation>
</comment>
<keyword evidence="10" id="KW-1185">Reference proteome</keyword>
<dbReference type="Pfam" id="PF20684">
    <property type="entry name" value="Fung_rhodopsin"/>
    <property type="match status" value="1"/>
</dbReference>
<name>A0ABR3ZZV9_9LECA</name>
<dbReference type="InterPro" id="IPR052337">
    <property type="entry name" value="SAT4-like"/>
</dbReference>
<dbReference type="PANTHER" id="PTHR33048">
    <property type="entry name" value="PTH11-LIKE INTEGRAL MEMBRANE PROTEIN (AFU_ORTHOLOGUE AFUA_5G11245)"/>
    <property type="match status" value="1"/>
</dbReference>
<evidence type="ECO:0000256" key="2">
    <source>
        <dbReference type="ARBA" id="ARBA00022692"/>
    </source>
</evidence>
<evidence type="ECO:0000313" key="9">
    <source>
        <dbReference type="EMBL" id="KAL2036608.1"/>
    </source>
</evidence>
<evidence type="ECO:0000259" key="8">
    <source>
        <dbReference type="Pfam" id="PF20684"/>
    </source>
</evidence>
<dbReference type="EMBL" id="JBEFKJ010000061">
    <property type="protein sequence ID" value="KAL2036608.1"/>
    <property type="molecule type" value="Genomic_DNA"/>
</dbReference>
<evidence type="ECO:0000256" key="6">
    <source>
        <dbReference type="SAM" id="MobiDB-lite"/>
    </source>
</evidence>
<keyword evidence="4 7" id="KW-0472">Membrane</keyword>
<evidence type="ECO:0000313" key="10">
    <source>
        <dbReference type="Proteomes" id="UP001590950"/>
    </source>
</evidence>
<reference evidence="9 10" key="1">
    <citation type="submission" date="2024-09" db="EMBL/GenBank/DDBJ databases">
        <title>Rethinking Asexuality: The Enigmatic Case of Functional Sexual Genes in Lepraria (Stereocaulaceae).</title>
        <authorList>
            <person name="Doellman M."/>
            <person name="Sun Y."/>
            <person name="Barcenas-Pena A."/>
            <person name="Lumbsch H.T."/>
            <person name="Grewe F."/>
        </authorList>
    </citation>
    <scope>NUCLEOTIDE SEQUENCE [LARGE SCALE GENOMIC DNA]</scope>
    <source>
        <strain evidence="9 10">Mercado 3170</strain>
    </source>
</reference>
<comment type="similarity">
    <text evidence="5">Belongs to the SAT4 family.</text>
</comment>
<evidence type="ECO:0000256" key="5">
    <source>
        <dbReference type="ARBA" id="ARBA00038359"/>
    </source>
</evidence>
<sequence>MVWKLQVTFEQKMALSGVFLMGGVGLIASAVRMSIFFRHNAFLDRTWTSVQLLSWGVIECGMILVAACLPTLMPVFHSIGSAFQRGYSHSSGSNKTRKPSVEDSFTSWRTKRVPNNSRDQGFARISSQGHLLQDRSNLEAEVVPLNTLPATPPSSYHWAVPKGS</sequence>
<protein>
    <recommendedName>
        <fullName evidence="8">Rhodopsin domain-containing protein</fullName>
    </recommendedName>
</protein>
<evidence type="ECO:0000256" key="3">
    <source>
        <dbReference type="ARBA" id="ARBA00022989"/>
    </source>
</evidence>
<feature type="domain" description="Rhodopsin" evidence="8">
    <location>
        <begin position="1"/>
        <end position="77"/>
    </location>
</feature>
<proteinExistence type="inferred from homology"/>
<evidence type="ECO:0000256" key="7">
    <source>
        <dbReference type="SAM" id="Phobius"/>
    </source>
</evidence>
<dbReference type="InterPro" id="IPR049326">
    <property type="entry name" value="Rhodopsin_dom_fungi"/>
</dbReference>
<evidence type="ECO:0000256" key="1">
    <source>
        <dbReference type="ARBA" id="ARBA00004141"/>
    </source>
</evidence>
<keyword evidence="3 7" id="KW-1133">Transmembrane helix</keyword>
<dbReference type="PANTHER" id="PTHR33048:SF47">
    <property type="entry name" value="INTEGRAL MEMBRANE PROTEIN-RELATED"/>
    <property type="match status" value="1"/>
</dbReference>
<keyword evidence="2 7" id="KW-0812">Transmembrane</keyword>
<evidence type="ECO:0000256" key="4">
    <source>
        <dbReference type="ARBA" id="ARBA00023136"/>
    </source>
</evidence>
<accession>A0ABR3ZZV9</accession>
<feature type="transmembrane region" description="Helical" evidence="7">
    <location>
        <begin position="55"/>
        <end position="76"/>
    </location>
</feature>
<feature type="region of interest" description="Disordered" evidence="6">
    <location>
        <begin position="87"/>
        <end position="121"/>
    </location>
</feature>
<organism evidence="9 10">
    <name type="scientific">Stereocaulon virgatum</name>
    <dbReference type="NCBI Taxonomy" id="373712"/>
    <lineage>
        <taxon>Eukaryota</taxon>
        <taxon>Fungi</taxon>
        <taxon>Dikarya</taxon>
        <taxon>Ascomycota</taxon>
        <taxon>Pezizomycotina</taxon>
        <taxon>Lecanoromycetes</taxon>
        <taxon>OSLEUM clade</taxon>
        <taxon>Lecanoromycetidae</taxon>
        <taxon>Lecanorales</taxon>
        <taxon>Lecanorineae</taxon>
        <taxon>Stereocaulaceae</taxon>
        <taxon>Stereocaulon</taxon>
    </lineage>
</organism>
<comment type="caution">
    <text evidence="9">The sequence shown here is derived from an EMBL/GenBank/DDBJ whole genome shotgun (WGS) entry which is preliminary data.</text>
</comment>
<gene>
    <name evidence="9" type="ORF">N7G274_010634</name>
</gene>
<dbReference type="Proteomes" id="UP001590950">
    <property type="component" value="Unassembled WGS sequence"/>
</dbReference>
<feature type="transmembrane region" description="Helical" evidence="7">
    <location>
        <begin position="12"/>
        <end position="35"/>
    </location>
</feature>
<feature type="compositionally biased region" description="Polar residues" evidence="6">
    <location>
        <begin position="103"/>
        <end position="121"/>
    </location>
</feature>